<evidence type="ECO:0000313" key="6">
    <source>
        <dbReference type="EMBL" id="AHH16310.1"/>
    </source>
</evidence>
<evidence type="ECO:0000256" key="2">
    <source>
        <dbReference type="ARBA" id="ARBA00023125"/>
    </source>
</evidence>
<sequence length="215" mass="24042">MVVRQRKGFRVTKTVTKRHRPTQDRARATREHILDTAAQLFGERGIANTSTNRIAAEAEVSIGTVYRYFADRDVIVDELLERMMNNIERRFSAQAARIGSEPLPRLVTSILEALSAELVANAPLVRALAAGLQFYSTGIPDFEPRMRALVVSFLAEVMGPEPSEGTFDLMAYVLVNTGFAAILRTSSPEFDDHMRDQVVAITAEMITAWVEQRSR</sequence>
<dbReference type="OrthoDB" id="5242390at2"/>
<feature type="DNA-binding region" description="H-T-H motif" evidence="4">
    <location>
        <begin position="50"/>
        <end position="69"/>
    </location>
</feature>
<dbReference type="EMBL" id="CP006850">
    <property type="protein sequence ID" value="AHH16310.1"/>
    <property type="molecule type" value="Genomic_DNA"/>
</dbReference>
<dbReference type="KEGG" id="nno:NONO_c15090"/>
<dbReference type="SUPFAM" id="SSF46689">
    <property type="entry name" value="Homeodomain-like"/>
    <property type="match status" value="1"/>
</dbReference>
<evidence type="ECO:0000256" key="4">
    <source>
        <dbReference type="PROSITE-ProRule" id="PRU00335"/>
    </source>
</evidence>
<evidence type="ECO:0000259" key="5">
    <source>
        <dbReference type="PROSITE" id="PS50977"/>
    </source>
</evidence>
<feature type="domain" description="HTH tetR-type" evidence="5">
    <location>
        <begin position="27"/>
        <end position="87"/>
    </location>
</feature>
<organism evidence="6 7">
    <name type="scientific">Nocardia nova SH22a</name>
    <dbReference type="NCBI Taxonomy" id="1415166"/>
    <lineage>
        <taxon>Bacteria</taxon>
        <taxon>Bacillati</taxon>
        <taxon>Actinomycetota</taxon>
        <taxon>Actinomycetes</taxon>
        <taxon>Mycobacteriales</taxon>
        <taxon>Nocardiaceae</taxon>
        <taxon>Nocardia</taxon>
    </lineage>
</organism>
<dbReference type="Proteomes" id="UP000019150">
    <property type="component" value="Chromosome"/>
</dbReference>
<keyword evidence="7" id="KW-1185">Reference proteome</keyword>
<keyword evidence="3" id="KW-0804">Transcription</keyword>
<dbReference type="PANTHER" id="PTHR30055">
    <property type="entry name" value="HTH-TYPE TRANSCRIPTIONAL REGULATOR RUTR"/>
    <property type="match status" value="1"/>
</dbReference>
<gene>
    <name evidence="6" type="ORF">NONO_c15090</name>
</gene>
<evidence type="ECO:0000256" key="1">
    <source>
        <dbReference type="ARBA" id="ARBA00023015"/>
    </source>
</evidence>
<dbReference type="AlphaFoldDB" id="W5TAE8"/>
<accession>W5TAE8</accession>
<protein>
    <submittedName>
        <fullName evidence="6">Putative transcriptional regulator, TetR family</fullName>
    </submittedName>
</protein>
<evidence type="ECO:0000313" key="7">
    <source>
        <dbReference type="Proteomes" id="UP000019150"/>
    </source>
</evidence>
<dbReference type="STRING" id="1415166.NONO_c15090"/>
<reference evidence="6 7" key="1">
    <citation type="journal article" date="2014" name="Appl. Environ. Microbiol.">
        <title>Insights into the Microbial Degradation of Rubber and Gutta-Percha by Analysis of the Complete Genome of Nocardia nova SH22a.</title>
        <authorList>
            <person name="Luo Q."/>
            <person name="Hiessl S."/>
            <person name="Poehlein A."/>
            <person name="Daniel R."/>
            <person name="Steinbuchel A."/>
        </authorList>
    </citation>
    <scope>NUCLEOTIDE SEQUENCE [LARGE SCALE GENOMIC DNA]</scope>
    <source>
        <strain evidence="6">SH22a</strain>
    </source>
</reference>
<dbReference type="PRINTS" id="PR00455">
    <property type="entry name" value="HTHTETR"/>
</dbReference>
<evidence type="ECO:0000256" key="3">
    <source>
        <dbReference type="ARBA" id="ARBA00023163"/>
    </source>
</evidence>
<keyword evidence="2 4" id="KW-0238">DNA-binding</keyword>
<dbReference type="HOGENOM" id="CLU_069356_46_0_11"/>
<dbReference type="PROSITE" id="PS50977">
    <property type="entry name" value="HTH_TETR_2"/>
    <property type="match status" value="1"/>
</dbReference>
<dbReference type="InterPro" id="IPR009057">
    <property type="entry name" value="Homeodomain-like_sf"/>
</dbReference>
<dbReference type="InterPro" id="IPR001647">
    <property type="entry name" value="HTH_TetR"/>
</dbReference>
<name>W5TAE8_9NOCA</name>
<dbReference type="eggNOG" id="COG1309">
    <property type="taxonomic scope" value="Bacteria"/>
</dbReference>
<keyword evidence="1" id="KW-0805">Transcription regulation</keyword>
<dbReference type="PANTHER" id="PTHR30055:SF234">
    <property type="entry name" value="HTH-TYPE TRANSCRIPTIONAL REGULATOR BETI"/>
    <property type="match status" value="1"/>
</dbReference>
<dbReference type="GO" id="GO:0003700">
    <property type="term" value="F:DNA-binding transcription factor activity"/>
    <property type="evidence" value="ECO:0007669"/>
    <property type="project" value="TreeGrafter"/>
</dbReference>
<proteinExistence type="predicted"/>
<dbReference type="Gene3D" id="1.10.357.10">
    <property type="entry name" value="Tetracycline Repressor, domain 2"/>
    <property type="match status" value="1"/>
</dbReference>
<dbReference type="Pfam" id="PF00440">
    <property type="entry name" value="TetR_N"/>
    <property type="match status" value="1"/>
</dbReference>
<dbReference type="PATRIC" id="fig|1415166.3.peg.1533"/>
<dbReference type="InterPro" id="IPR050109">
    <property type="entry name" value="HTH-type_TetR-like_transc_reg"/>
</dbReference>
<dbReference type="GO" id="GO:0000976">
    <property type="term" value="F:transcription cis-regulatory region binding"/>
    <property type="evidence" value="ECO:0007669"/>
    <property type="project" value="TreeGrafter"/>
</dbReference>